<dbReference type="KEGG" id="daf:Desaf_2026"/>
<keyword evidence="6 15" id="KW-0418">Kinase</keyword>
<feature type="domain" description="Response regulatory" evidence="13">
    <location>
        <begin position="531"/>
        <end position="648"/>
    </location>
</feature>
<dbReference type="SMART" id="SM00448">
    <property type="entry name" value="REC"/>
    <property type="match status" value="2"/>
</dbReference>
<feature type="modified residue" description="4-aspartylphosphate" evidence="11">
    <location>
        <position position="580"/>
    </location>
</feature>
<dbReference type="InterPro" id="IPR036097">
    <property type="entry name" value="HisK_dim/P_sf"/>
</dbReference>
<gene>
    <name evidence="15" type="ORF">Desaf_2026</name>
</gene>
<dbReference type="SMART" id="SM00091">
    <property type="entry name" value="PAS"/>
    <property type="match status" value="1"/>
</dbReference>
<evidence type="ECO:0000256" key="5">
    <source>
        <dbReference type="ARBA" id="ARBA00022741"/>
    </source>
</evidence>
<dbReference type="FunFam" id="3.30.565.10:FF:000010">
    <property type="entry name" value="Sensor histidine kinase RcsC"/>
    <property type="match status" value="1"/>
</dbReference>
<dbReference type="EC" id="2.7.13.3" evidence="2"/>
<dbReference type="SMART" id="SM00387">
    <property type="entry name" value="HATPase_c"/>
    <property type="match status" value="1"/>
</dbReference>
<dbReference type="InterPro" id="IPR003661">
    <property type="entry name" value="HisK_dim/P_dom"/>
</dbReference>
<accession>F3Z3I3</accession>
<dbReference type="InterPro" id="IPR011006">
    <property type="entry name" value="CheY-like_superfamily"/>
</dbReference>
<dbReference type="CDD" id="cd17546">
    <property type="entry name" value="REC_hyHK_CKI1_RcsC-like"/>
    <property type="match status" value="1"/>
</dbReference>
<evidence type="ECO:0000259" key="14">
    <source>
        <dbReference type="PROSITE" id="PS50112"/>
    </source>
</evidence>
<evidence type="ECO:0000313" key="15">
    <source>
        <dbReference type="EMBL" id="EGJ50355.1"/>
    </source>
</evidence>
<comment type="catalytic activity">
    <reaction evidence="1">
        <text>ATP + protein L-histidine = ADP + protein N-phospho-L-histidine.</text>
        <dbReference type="EC" id="2.7.13.3"/>
    </reaction>
</comment>
<evidence type="ECO:0000256" key="7">
    <source>
        <dbReference type="ARBA" id="ARBA00022840"/>
    </source>
</evidence>
<dbReference type="InterPro" id="IPR001789">
    <property type="entry name" value="Sig_transdc_resp-reg_receiver"/>
</dbReference>
<keyword evidence="8" id="KW-0902">Two-component regulatory system</keyword>
<dbReference type="SUPFAM" id="SSF55874">
    <property type="entry name" value="ATPase domain of HSP90 chaperone/DNA topoisomerase II/histidine kinase"/>
    <property type="match status" value="1"/>
</dbReference>
<dbReference type="SUPFAM" id="SSF55785">
    <property type="entry name" value="PYP-like sensor domain (PAS domain)"/>
    <property type="match status" value="1"/>
</dbReference>
<dbReference type="InterPro" id="IPR003594">
    <property type="entry name" value="HATPase_dom"/>
</dbReference>
<evidence type="ECO:0000313" key="16">
    <source>
        <dbReference type="Proteomes" id="UP000007844"/>
    </source>
</evidence>
<dbReference type="PANTHER" id="PTHR45339:SF1">
    <property type="entry name" value="HYBRID SIGNAL TRANSDUCTION HISTIDINE KINASE J"/>
    <property type="match status" value="1"/>
</dbReference>
<dbReference type="HOGENOM" id="CLU_000445_114_15_7"/>
<evidence type="ECO:0000256" key="4">
    <source>
        <dbReference type="ARBA" id="ARBA00022679"/>
    </source>
</evidence>
<dbReference type="Gene3D" id="3.40.50.2300">
    <property type="match status" value="2"/>
</dbReference>
<dbReference type="PROSITE" id="PS50112">
    <property type="entry name" value="PAS"/>
    <property type="match status" value="1"/>
</dbReference>
<sequence length="657" mass="72705">MDQAIKVVLFEDNPGDVHLLRVMLRGALDSCFELVSFDRLSGGLEYLKSNAVDIILLDLGLVDTQGLDTFHTLHAEIPDIPTVVLSGLSDEDVAVQTIRAGGQDYLVKGQFNVQVLARAMRYAIERKRAERILHQREQEYKALIKNAPNIIVRLNKDLLVQFVNPAIEPAMGHPPAYYIGKPLHEACFPQELSGKYEEVVKGVFSRGKEDSLVFDCIAQNQRRYYHARFVPEFSAKGEIETVLSILNEITALKVTEEELRQAKDLAEEANQAKSAFLAAMSHEIRTPMNGVLGMIELALMRRPTSKVKQYLDLAKQSGQALLLIINDILDLSKIEAGMITIEEQPFNPRAMLESLFATMSLAAEQKGLEFRSNVASALSSMALGDEGRLRQVLFNIIGNAIKFTEQGEIAVSIDVPRGEKWRDICGAKGSFCLLASIRDTGVGIPAHMLEKIFDSFTQVNGRNYEFGGTGLGLAISRQLVEMMGGKIWVESEPGKGSLFTFVVPLEALEAEPVAPEVQAVEAVHAETRSLKVLIAEDNSINQILATEILKEKGHSMFVVENGQAALEALRKEKFDLVLMDAKMPVMDGEEATRRIRAGEAGDPDVPIVALTAYALKGDRERFLAAGMDDYISKPIDMQELERVLQEVHDKATLTEQQ</sequence>
<dbReference type="Pfam" id="PF08448">
    <property type="entry name" value="PAS_4"/>
    <property type="match status" value="1"/>
</dbReference>
<reference evidence="15 16" key="1">
    <citation type="journal article" date="2011" name="J. Bacteriol.">
        <title>Genome sequence of the mercury-methylating and pleomorphic Desulfovibrio africanus Strain Walvis Bay.</title>
        <authorList>
            <person name="Brown S.D."/>
            <person name="Wall J.D."/>
            <person name="Kucken A.M."/>
            <person name="Gilmour C.C."/>
            <person name="Podar M."/>
            <person name="Brandt C.C."/>
            <person name="Teshima H."/>
            <person name="Detter J.C."/>
            <person name="Han C.S."/>
            <person name="Land M.L."/>
            <person name="Lucas S."/>
            <person name="Han J."/>
            <person name="Pennacchio L."/>
            <person name="Nolan M."/>
            <person name="Pitluck S."/>
            <person name="Woyke T."/>
            <person name="Goodwin L."/>
            <person name="Palumbo A.V."/>
            <person name="Elias D.A."/>
        </authorList>
    </citation>
    <scope>NUCLEOTIDE SEQUENCE [LARGE SCALE GENOMIC DNA]</scope>
    <source>
        <strain evidence="15 16">Walvis Bay</strain>
    </source>
</reference>
<keyword evidence="7" id="KW-0067">ATP-binding</keyword>
<dbReference type="Gene3D" id="3.30.565.10">
    <property type="entry name" value="Histidine kinase-like ATPase, C-terminal domain"/>
    <property type="match status" value="1"/>
</dbReference>
<keyword evidence="3 11" id="KW-0597">Phosphoprotein</keyword>
<dbReference type="Pfam" id="PF00512">
    <property type="entry name" value="HisKA"/>
    <property type="match status" value="1"/>
</dbReference>
<dbReference type="STRING" id="690850.Desaf_2026"/>
<feature type="domain" description="PAS" evidence="14">
    <location>
        <begin position="136"/>
        <end position="207"/>
    </location>
</feature>
<evidence type="ECO:0000256" key="2">
    <source>
        <dbReference type="ARBA" id="ARBA00012438"/>
    </source>
</evidence>
<dbReference type="Gene3D" id="1.10.287.130">
    <property type="match status" value="1"/>
</dbReference>
<dbReference type="CDD" id="cd00082">
    <property type="entry name" value="HisKA"/>
    <property type="match status" value="1"/>
</dbReference>
<dbReference type="Gene3D" id="3.30.450.20">
    <property type="entry name" value="PAS domain"/>
    <property type="match status" value="1"/>
</dbReference>
<evidence type="ECO:0000256" key="1">
    <source>
        <dbReference type="ARBA" id="ARBA00000085"/>
    </source>
</evidence>
<keyword evidence="16" id="KW-1185">Reference proteome</keyword>
<feature type="domain" description="Response regulatory" evidence="13">
    <location>
        <begin position="6"/>
        <end position="123"/>
    </location>
</feature>
<dbReference type="CDD" id="cd00130">
    <property type="entry name" value="PAS"/>
    <property type="match status" value="1"/>
</dbReference>
<dbReference type="GO" id="GO:0000155">
    <property type="term" value="F:phosphorelay sensor kinase activity"/>
    <property type="evidence" value="ECO:0007669"/>
    <property type="project" value="InterPro"/>
</dbReference>
<dbReference type="SMART" id="SM00388">
    <property type="entry name" value="HisKA"/>
    <property type="match status" value="1"/>
</dbReference>
<dbReference type="InterPro" id="IPR004358">
    <property type="entry name" value="Sig_transdc_His_kin-like_C"/>
</dbReference>
<dbReference type="PROSITE" id="PS50109">
    <property type="entry name" value="HIS_KIN"/>
    <property type="match status" value="1"/>
</dbReference>
<organism evidence="15 16">
    <name type="scientific">Desulfocurvibacter africanus subsp. africanus str. Walvis Bay</name>
    <dbReference type="NCBI Taxonomy" id="690850"/>
    <lineage>
        <taxon>Bacteria</taxon>
        <taxon>Pseudomonadati</taxon>
        <taxon>Thermodesulfobacteriota</taxon>
        <taxon>Desulfovibrionia</taxon>
        <taxon>Desulfovibrionales</taxon>
        <taxon>Desulfovibrionaceae</taxon>
        <taxon>Desulfocurvibacter</taxon>
    </lineage>
</organism>
<dbReference type="AlphaFoldDB" id="F3Z3I3"/>
<evidence type="ECO:0000259" key="12">
    <source>
        <dbReference type="PROSITE" id="PS50109"/>
    </source>
</evidence>
<feature type="domain" description="Histidine kinase" evidence="12">
    <location>
        <begin position="279"/>
        <end position="507"/>
    </location>
</feature>
<evidence type="ECO:0000256" key="6">
    <source>
        <dbReference type="ARBA" id="ARBA00022777"/>
    </source>
</evidence>
<evidence type="ECO:0000256" key="8">
    <source>
        <dbReference type="ARBA" id="ARBA00023012"/>
    </source>
</evidence>
<dbReference type="SUPFAM" id="SSF47384">
    <property type="entry name" value="Homodimeric domain of signal transducing histidine kinase"/>
    <property type="match status" value="1"/>
</dbReference>
<dbReference type="eggNOG" id="COG5002">
    <property type="taxonomic scope" value="Bacteria"/>
</dbReference>
<evidence type="ECO:0000259" key="13">
    <source>
        <dbReference type="PROSITE" id="PS50110"/>
    </source>
</evidence>
<dbReference type="InterPro" id="IPR035965">
    <property type="entry name" value="PAS-like_dom_sf"/>
</dbReference>
<dbReference type="InterPro" id="IPR036890">
    <property type="entry name" value="HATPase_C_sf"/>
</dbReference>
<dbReference type="PRINTS" id="PR00344">
    <property type="entry name" value="BCTRLSENSOR"/>
</dbReference>
<dbReference type="InterPro" id="IPR013656">
    <property type="entry name" value="PAS_4"/>
</dbReference>
<dbReference type="InterPro" id="IPR000014">
    <property type="entry name" value="PAS"/>
</dbReference>
<dbReference type="GO" id="GO:0005524">
    <property type="term" value="F:ATP binding"/>
    <property type="evidence" value="ECO:0007669"/>
    <property type="project" value="UniProtKB-KW"/>
</dbReference>
<dbReference type="RefSeq" id="WP_014260100.1">
    <property type="nucleotide sequence ID" value="NC_016629.1"/>
</dbReference>
<dbReference type="EMBL" id="CP003221">
    <property type="protein sequence ID" value="EGJ50355.1"/>
    <property type="molecule type" value="Genomic_DNA"/>
</dbReference>
<dbReference type="SUPFAM" id="SSF52172">
    <property type="entry name" value="CheY-like"/>
    <property type="match status" value="2"/>
</dbReference>
<keyword evidence="4" id="KW-0808">Transferase</keyword>
<dbReference type="PANTHER" id="PTHR45339">
    <property type="entry name" value="HYBRID SIGNAL TRANSDUCTION HISTIDINE KINASE J"/>
    <property type="match status" value="1"/>
</dbReference>
<keyword evidence="5" id="KW-0547">Nucleotide-binding</keyword>
<dbReference type="InterPro" id="IPR005467">
    <property type="entry name" value="His_kinase_dom"/>
</dbReference>
<dbReference type="CDD" id="cd16922">
    <property type="entry name" value="HATPase_EvgS-ArcB-TorS-like"/>
    <property type="match status" value="1"/>
</dbReference>
<dbReference type="NCBIfam" id="TIGR00229">
    <property type="entry name" value="sensory_box"/>
    <property type="match status" value="1"/>
</dbReference>
<dbReference type="Pfam" id="PF00072">
    <property type="entry name" value="Response_reg"/>
    <property type="match status" value="2"/>
</dbReference>
<dbReference type="FunFam" id="1.10.287.130:FF:000002">
    <property type="entry name" value="Two-component osmosensing histidine kinase"/>
    <property type="match status" value="1"/>
</dbReference>
<name>F3Z3I3_DESAF</name>
<comment type="subunit">
    <text evidence="9">At low DSF concentrations, interacts with RpfF.</text>
</comment>
<dbReference type="Pfam" id="PF02518">
    <property type="entry name" value="HATPase_c"/>
    <property type="match status" value="1"/>
</dbReference>
<dbReference type="CDD" id="cd00156">
    <property type="entry name" value="REC"/>
    <property type="match status" value="1"/>
</dbReference>
<evidence type="ECO:0000256" key="9">
    <source>
        <dbReference type="ARBA" id="ARBA00064003"/>
    </source>
</evidence>
<proteinExistence type="predicted"/>
<feature type="modified residue" description="4-aspartylphosphate" evidence="11">
    <location>
        <position position="58"/>
    </location>
</feature>
<dbReference type="PROSITE" id="PS50110">
    <property type="entry name" value="RESPONSE_REGULATORY"/>
    <property type="match status" value="2"/>
</dbReference>
<protein>
    <recommendedName>
        <fullName evidence="10">Sensory/regulatory protein RpfC</fullName>
        <ecNumber evidence="2">2.7.13.3</ecNumber>
    </recommendedName>
</protein>
<dbReference type="Proteomes" id="UP000007844">
    <property type="component" value="Chromosome"/>
</dbReference>
<evidence type="ECO:0000256" key="10">
    <source>
        <dbReference type="ARBA" id="ARBA00068150"/>
    </source>
</evidence>
<evidence type="ECO:0000256" key="3">
    <source>
        <dbReference type="ARBA" id="ARBA00022553"/>
    </source>
</evidence>
<evidence type="ECO:0000256" key="11">
    <source>
        <dbReference type="PROSITE-ProRule" id="PRU00169"/>
    </source>
</evidence>